<dbReference type="InterPro" id="IPR000156">
    <property type="entry name" value="Ran_bind_dom"/>
</dbReference>
<feature type="compositionally biased region" description="Basic and acidic residues" evidence="3">
    <location>
        <begin position="361"/>
        <end position="378"/>
    </location>
</feature>
<dbReference type="InterPro" id="IPR011993">
    <property type="entry name" value="PH-like_dom_sf"/>
</dbReference>
<accession>A0A167VIH7</accession>
<dbReference type="PROSITE" id="PS50196">
    <property type="entry name" value="RANBD1"/>
    <property type="match status" value="1"/>
</dbReference>
<gene>
    <name evidence="5" type="ORF">EN45_006900</name>
</gene>
<reference evidence="5" key="1">
    <citation type="journal article" date="2014" name="Genome Announc.">
        <title>Complete sequencing and chromosome-scale genome assembly of the industrial progenitor strain P2niaD18 from the penicillin producer Penicillium chrysogenum.</title>
        <authorList>
            <person name="Specht T."/>
            <person name="Dahlmann T.A."/>
            <person name="Zadra I."/>
            <person name="Kurnsteiner H."/>
            <person name="Kuck U."/>
        </authorList>
    </citation>
    <scope>NUCLEOTIDE SEQUENCE [LARGE SCALE GENOMIC DNA]</scope>
    <source>
        <strain evidence="5">P2niaD18</strain>
    </source>
</reference>
<feature type="region of interest" description="Disordered" evidence="3">
    <location>
        <begin position="166"/>
        <end position="422"/>
    </location>
</feature>
<evidence type="ECO:0000259" key="4">
    <source>
        <dbReference type="PROSITE" id="PS50196"/>
    </source>
</evidence>
<dbReference type="Pfam" id="PF00638">
    <property type="entry name" value="Ran_BP1"/>
    <property type="match status" value="1"/>
</dbReference>
<evidence type="ECO:0000313" key="5">
    <source>
        <dbReference type="EMBL" id="KZN90572.1"/>
    </source>
</evidence>
<feature type="compositionally biased region" description="Pro residues" evidence="3">
    <location>
        <begin position="187"/>
        <end position="208"/>
    </location>
</feature>
<evidence type="ECO:0000256" key="2">
    <source>
        <dbReference type="ARBA" id="ARBA00023242"/>
    </source>
</evidence>
<dbReference type="SMART" id="SM00160">
    <property type="entry name" value="RanBD"/>
    <property type="match status" value="1"/>
</dbReference>
<name>A0A167VIH7_PENCH</name>
<feature type="compositionally biased region" description="Low complexity" evidence="3">
    <location>
        <begin position="209"/>
        <end position="226"/>
    </location>
</feature>
<protein>
    <submittedName>
        <fullName evidence="5">Nuclear pore complex protein</fullName>
    </submittedName>
</protein>
<sequence>MDRTVTAQSPPSDNDSGERPVRQQLKQTNLDAVGENKISTRPNRKRSLDNTDGATDSPPIKRSRECTPDTTAVPAARNSEHAAVPKDTTTQDVSTDVLATAPVSTSVHNTRPSHNPIMSHIPETKVQFPLDLEIKVSIGGFEQVSHVTVPVEIGIKVTAGAVSLASSTSKSTEGESSKIHVTIPSAKPTPPSGTPSSGTPPPGIPPPGTLSSGAPPSGARSAGAPSPVTPTQPLPDYLDPDQPLPEALKDESFHIFEKPESIGDSSSEDSLSDYRSSPPVPYSSSNPDHPRPSVEAPKSTRKSPSEDSLPDYCSPSPPVSYNPDYPRPSVEAPDPEVLRSNHARFLQSLGMTVGNEDDSSQPEKKRPRDNSEERKAKVDQTFTASAFGKASSNPSPFAMPNKSTSDASPFATKSSTPSGFSGLGSGFSAFGSSFPAPSGKLTSFASPNAPAAFSGSAGKLTSFASPNAPAAFSGSAGKLTSFASPNAPVSLAESSNKTLRAEQSDDEEDEDGPVGEPDDTFVAEKTDERFHTQTGMDPALLHSPWTPNMARDSYRSENSVETGEENETTEFTAKGKLYGFDDKKWKERGAGTFKVNLKTESDGKKSGRIIMRADGALRVMLNSAIWQTMPFGDIKGSRPTTRDIYLASKEDEKVVSLLLRLGNEKPAQELYDVLKDILDKI</sequence>
<feature type="compositionally biased region" description="Acidic residues" evidence="3">
    <location>
        <begin position="504"/>
        <end position="521"/>
    </location>
</feature>
<evidence type="ECO:0000256" key="1">
    <source>
        <dbReference type="ARBA" id="ARBA00004123"/>
    </source>
</evidence>
<feature type="compositionally biased region" description="Low complexity" evidence="3">
    <location>
        <begin position="438"/>
        <end position="477"/>
    </location>
</feature>
<feature type="compositionally biased region" description="Polar residues" evidence="3">
    <location>
        <begin position="380"/>
        <end position="413"/>
    </location>
</feature>
<dbReference type="InterPro" id="IPR045255">
    <property type="entry name" value="RanBP1-like"/>
</dbReference>
<dbReference type="PANTHER" id="PTHR23138">
    <property type="entry name" value="RAN BINDING PROTEIN"/>
    <property type="match status" value="1"/>
</dbReference>
<feature type="compositionally biased region" description="Polar residues" evidence="3">
    <location>
        <begin position="1"/>
        <end position="14"/>
    </location>
</feature>
<feature type="region of interest" description="Disordered" evidence="3">
    <location>
        <begin position="1"/>
        <end position="93"/>
    </location>
</feature>
<organism evidence="5">
    <name type="scientific">Penicillium chrysogenum</name>
    <name type="common">Penicillium notatum</name>
    <dbReference type="NCBI Taxonomy" id="5076"/>
    <lineage>
        <taxon>Eukaryota</taxon>
        <taxon>Fungi</taxon>
        <taxon>Dikarya</taxon>
        <taxon>Ascomycota</taxon>
        <taxon>Pezizomycotina</taxon>
        <taxon>Eurotiomycetes</taxon>
        <taxon>Eurotiomycetidae</taxon>
        <taxon>Eurotiales</taxon>
        <taxon>Aspergillaceae</taxon>
        <taxon>Penicillium</taxon>
        <taxon>Penicillium chrysogenum species complex</taxon>
    </lineage>
</organism>
<feature type="region of interest" description="Disordered" evidence="3">
    <location>
        <begin position="438"/>
        <end position="522"/>
    </location>
</feature>
<dbReference type="SUPFAM" id="SSF50729">
    <property type="entry name" value="PH domain-like"/>
    <property type="match status" value="1"/>
</dbReference>
<evidence type="ECO:0000256" key="3">
    <source>
        <dbReference type="SAM" id="MobiDB-lite"/>
    </source>
</evidence>
<feature type="domain" description="RanBD1" evidence="4">
    <location>
        <begin position="544"/>
        <end position="681"/>
    </location>
</feature>
<dbReference type="Gene3D" id="2.30.29.30">
    <property type="entry name" value="Pleckstrin-homology domain (PH domain)/Phosphotyrosine-binding domain (PTB)"/>
    <property type="match status" value="1"/>
</dbReference>
<proteinExistence type="predicted"/>
<feature type="compositionally biased region" description="Low complexity" evidence="3">
    <location>
        <begin position="234"/>
        <end position="245"/>
    </location>
</feature>
<feature type="compositionally biased region" description="Low complexity" evidence="3">
    <location>
        <begin position="272"/>
        <end position="287"/>
    </location>
</feature>
<dbReference type="EMBL" id="CM002798">
    <property type="protein sequence ID" value="KZN90572.1"/>
    <property type="molecule type" value="Genomic_DNA"/>
</dbReference>
<dbReference type="PhylomeDB" id="A0A167VIH7"/>
<feature type="compositionally biased region" description="Basic and acidic residues" evidence="3">
    <location>
        <begin position="247"/>
        <end position="261"/>
    </location>
</feature>
<keyword evidence="2" id="KW-0539">Nucleus</keyword>
<comment type="subcellular location">
    <subcellularLocation>
        <location evidence="1">Nucleus</location>
    </subcellularLocation>
</comment>
<dbReference type="Proteomes" id="UP000076449">
    <property type="component" value="Chromosome I"/>
</dbReference>
<dbReference type="GO" id="GO:0005634">
    <property type="term" value="C:nucleus"/>
    <property type="evidence" value="ECO:0007669"/>
    <property type="project" value="UniProtKB-SubCell"/>
</dbReference>
<dbReference type="AlphaFoldDB" id="A0A167VIH7"/>
<dbReference type="PANTHER" id="PTHR23138:SF142">
    <property type="entry name" value="RAN-BINDING PROTEIN 3B-RELATED"/>
    <property type="match status" value="1"/>
</dbReference>